<proteinExistence type="predicted"/>
<reference evidence="4" key="1">
    <citation type="submission" date="2022-01" db="EMBL/GenBank/DDBJ databases">
        <authorList>
            <person name="Criscuolo A."/>
        </authorList>
    </citation>
    <scope>NUCLEOTIDE SEQUENCE</scope>
    <source>
        <strain evidence="4">CIP111892</strain>
    </source>
</reference>
<dbReference type="Proteomes" id="UP000838324">
    <property type="component" value="Unassembled WGS sequence"/>
</dbReference>
<dbReference type="SMART" id="SM00939">
    <property type="entry name" value="PepX_C"/>
    <property type="match status" value="1"/>
</dbReference>
<dbReference type="EMBL" id="CAKMMG010000003">
    <property type="protein sequence ID" value="CAH1208480.1"/>
    <property type="molecule type" value="Genomic_DNA"/>
</dbReference>
<dbReference type="InterPro" id="IPR005674">
    <property type="entry name" value="CocE/Ser_esterase"/>
</dbReference>
<dbReference type="PROSITE" id="PS51257">
    <property type="entry name" value="PROKAR_LIPOPROTEIN"/>
    <property type="match status" value="1"/>
</dbReference>
<dbReference type="InterPro" id="IPR000383">
    <property type="entry name" value="Xaa-Pro-like_dom"/>
</dbReference>
<keyword evidence="5" id="KW-1185">Reference proteome</keyword>
<dbReference type="SUPFAM" id="SSF49785">
    <property type="entry name" value="Galactose-binding domain-like"/>
    <property type="match status" value="1"/>
</dbReference>
<dbReference type="Pfam" id="PF08530">
    <property type="entry name" value="PepX_C"/>
    <property type="match status" value="1"/>
</dbReference>
<dbReference type="EC" id="3.1.1.-" evidence="4"/>
<protein>
    <submittedName>
        <fullName evidence="4">Serine esterase</fullName>
        <ecNumber evidence="4">3.1.1.-</ecNumber>
    </submittedName>
</protein>
<dbReference type="Pfam" id="PF02129">
    <property type="entry name" value="Peptidase_S15"/>
    <property type="match status" value="1"/>
</dbReference>
<name>A0ABM9CCQ1_9BACL</name>
<comment type="caution">
    <text evidence="4">The sequence shown here is derived from an EMBL/GenBank/DDBJ whole genome shotgun (WGS) entry which is preliminary data.</text>
</comment>
<dbReference type="PANTHER" id="PTHR43056:SF10">
    <property type="entry name" value="COCE_NOND FAMILY, PUTATIVE (AFU_ORTHOLOGUE AFUA_7G00600)-RELATED"/>
    <property type="match status" value="1"/>
</dbReference>
<keyword evidence="1 4" id="KW-0378">Hydrolase</keyword>
<dbReference type="Gene3D" id="3.40.50.1820">
    <property type="entry name" value="alpha/beta hydrolase"/>
    <property type="match status" value="2"/>
</dbReference>
<evidence type="ECO:0000313" key="4">
    <source>
        <dbReference type="EMBL" id="CAH1208480.1"/>
    </source>
</evidence>
<sequence>MIIKKKSKLKRTPMILIITFSLVLAGCTKSAEQSKEKISKPFVYSGYTEEVYDNYTKKSEYVEMSDGVKIAVDIYLPADGPKQDSFPVILQYTPYGRSFILPKMTLFEKIGMKYSLGTWGPVLDRANSKDTVYGSNKEMIQKFIANGYVYICADIRGTGASFGVKRDFMPEIATDGAELIDWIADQSWSNGNVGMFGGSYLGYSQLVTAGEKPAALKAIFPEVVPLDGYTGEIRPGGVFLQQYSRQDTQTYFELNNYLPDKYVYPTTPVIDEDGDGEYDDEIPRDLNGNGSFLDDYKFPEDPNDPPQYADGEVRDHIYYLATYEHKQNIPYNNVGPQTQFIDSKHDYGEGEKELTAYDVGPANSVAAIMKSDVAIYNHGSWMDPFVRGTNELYSTLKDTNPSKMIIDVGYHETYSPFWKYLGEDEDRSIALYATEMLRFFDRYLKGIQNGIDTEPPIYIYNMNGDGWRFENEFPLAREVLTDYYFGENSTLSPSKGAAGSDKYLVNFEHDSSWPSQDSDSNVSRWVMTAPDEMPIRTEMDKLAQLYTTAPVTEDTEVTGYPIANLSVSSTAPDGDFYIYLEDIDETGEAVLVTEGVLRAGFSKLFNNDNMINGGKEGINVLPELPWHGYEEKQYDKAVFSNNKIVKLTIDLFPTSWVFKKGHSIRVSIAASNSPTFEISPTLSSSNDPKDSSNIVPTVTIYRDAEHQSMITLPIIPSGGKK</sequence>
<dbReference type="RefSeq" id="WP_236334621.1">
    <property type="nucleotide sequence ID" value="NZ_CAKMMG010000003.1"/>
</dbReference>
<feature type="domain" description="Xaa-Pro dipeptidyl-peptidase C-terminal" evidence="3">
    <location>
        <begin position="437"/>
        <end position="711"/>
    </location>
</feature>
<accession>A0ABM9CCQ1</accession>
<dbReference type="InterPro" id="IPR008979">
    <property type="entry name" value="Galactose-bd-like_sf"/>
</dbReference>
<evidence type="ECO:0000313" key="5">
    <source>
        <dbReference type="Proteomes" id="UP000838324"/>
    </source>
</evidence>
<evidence type="ECO:0000256" key="2">
    <source>
        <dbReference type="SAM" id="SignalP"/>
    </source>
</evidence>
<dbReference type="GO" id="GO:0016787">
    <property type="term" value="F:hydrolase activity"/>
    <property type="evidence" value="ECO:0007669"/>
    <property type="project" value="UniProtKB-KW"/>
</dbReference>
<keyword evidence="2" id="KW-0732">Signal</keyword>
<organism evidence="4 5">
    <name type="scientific">Paenibacillus auburnensis</name>
    <dbReference type="NCBI Taxonomy" id="2905649"/>
    <lineage>
        <taxon>Bacteria</taxon>
        <taxon>Bacillati</taxon>
        <taxon>Bacillota</taxon>
        <taxon>Bacilli</taxon>
        <taxon>Bacillales</taxon>
        <taxon>Paenibacillaceae</taxon>
        <taxon>Paenibacillus</taxon>
    </lineage>
</organism>
<dbReference type="PANTHER" id="PTHR43056">
    <property type="entry name" value="PEPTIDASE S9 PROLYL OLIGOPEPTIDASE"/>
    <property type="match status" value="1"/>
</dbReference>
<dbReference type="InterPro" id="IPR029058">
    <property type="entry name" value="AB_hydrolase_fold"/>
</dbReference>
<evidence type="ECO:0000256" key="1">
    <source>
        <dbReference type="ARBA" id="ARBA00022801"/>
    </source>
</evidence>
<dbReference type="Gene3D" id="2.60.120.260">
    <property type="entry name" value="Galactose-binding domain-like"/>
    <property type="match status" value="1"/>
</dbReference>
<dbReference type="InterPro" id="IPR013736">
    <property type="entry name" value="Xaa-Pro_dipept_C"/>
</dbReference>
<dbReference type="NCBIfam" id="TIGR00976">
    <property type="entry name" value="CocE_NonD"/>
    <property type="match status" value="2"/>
</dbReference>
<dbReference type="SUPFAM" id="SSF53474">
    <property type="entry name" value="alpha/beta-Hydrolases"/>
    <property type="match status" value="1"/>
</dbReference>
<feature type="chain" id="PRO_5045743268" evidence="2">
    <location>
        <begin position="26"/>
        <end position="721"/>
    </location>
</feature>
<gene>
    <name evidence="4" type="ORF">PAECIP111892_03118</name>
</gene>
<dbReference type="InterPro" id="IPR050585">
    <property type="entry name" value="Xaa-Pro_dipeptidyl-ppase/CocE"/>
</dbReference>
<feature type="signal peptide" evidence="2">
    <location>
        <begin position="1"/>
        <end position="25"/>
    </location>
</feature>
<evidence type="ECO:0000259" key="3">
    <source>
        <dbReference type="SMART" id="SM00939"/>
    </source>
</evidence>